<reference evidence="2" key="1">
    <citation type="journal article" date="2014" name="Science">
        <title>Ancient hybridizations among the ancestral genomes of bread wheat.</title>
        <authorList>
            <consortium name="International Wheat Genome Sequencing Consortium,"/>
            <person name="Marcussen T."/>
            <person name="Sandve S.R."/>
            <person name="Heier L."/>
            <person name="Spannagl M."/>
            <person name="Pfeifer M."/>
            <person name="Jakobsen K.S."/>
            <person name="Wulff B.B."/>
            <person name="Steuernagel B."/>
            <person name="Mayer K.F."/>
            <person name="Olsen O.A."/>
        </authorList>
    </citation>
    <scope>NUCLEOTIDE SEQUENCE [LARGE SCALE GENOMIC DNA]</scope>
    <source>
        <strain evidence="2">cv. AL8/78</strain>
    </source>
</reference>
<keyword evidence="2" id="KW-1185">Reference proteome</keyword>
<reference evidence="1" key="4">
    <citation type="submission" date="2019-03" db="UniProtKB">
        <authorList>
            <consortium name="EnsemblPlants"/>
        </authorList>
    </citation>
    <scope>IDENTIFICATION</scope>
</reference>
<proteinExistence type="predicted"/>
<dbReference type="Proteomes" id="UP000015105">
    <property type="component" value="Chromosome 2D"/>
</dbReference>
<sequence>PFSISWGMICIFYTNAPPHTSHDQKTTTRNVLTDALRQQRRTLQHQWFRQSKKLAHAYQTIAFNKCSQNAHHSNYARALHARPKKYSDTDNQQNQLFVCLRLHEMLPTSSSCEQVSLRSINTYTVRDRFFTSVIATLYSTCMPEVGKSPKPSSKRTAT</sequence>
<evidence type="ECO:0000313" key="2">
    <source>
        <dbReference type="Proteomes" id="UP000015105"/>
    </source>
</evidence>
<reference evidence="2" key="2">
    <citation type="journal article" date="2017" name="Nat. Plants">
        <title>The Aegilops tauschii genome reveals multiple impacts of transposons.</title>
        <authorList>
            <person name="Zhao G."/>
            <person name="Zou C."/>
            <person name="Li K."/>
            <person name="Wang K."/>
            <person name="Li T."/>
            <person name="Gao L."/>
            <person name="Zhang X."/>
            <person name="Wang H."/>
            <person name="Yang Z."/>
            <person name="Liu X."/>
            <person name="Jiang W."/>
            <person name="Mao L."/>
            <person name="Kong X."/>
            <person name="Jiao Y."/>
            <person name="Jia J."/>
        </authorList>
    </citation>
    <scope>NUCLEOTIDE SEQUENCE [LARGE SCALE GENOMIC DNA]</scope>
    <source>
        <strain evidence="2">cv. AL8/78</strain>
    </source>
</reference>
<dbReference type="AlphaFoldDB" id="A0A453BHQ0"/>
<reference evidence="1" key="3">
    <citation type="journal article" date="2017" name="Nature">
        <title>Genome sequence of the progenitor of the wheat D genome Aegilops tauschii.</title>
        <authorList>
            <person name="Luo M.C."/>
            <person name="Gu Y.Q."/>
            <person name="Puiu D."/>
            <person name="Wang H."/>
            <person name="Twardziok S.O."/>
            <person name="Deal K.R."/>
            <person name="Huo N."/>
            <person name="Zhu T."/>
            <person name="Wang L."/>
            <person name="Wang Y."/>
            <person name="McGuire P.E."/>
            <person name="Liu S."/>
            <person name="Long H."/>
            <person name="Ramasamy R.K."/>
            <person name="Rodriguez J.C."/>
            <person name="Van S.L."/>
            <person name="Yuan L."/>
            <person name="Wang Z."/>
            <person name="Xia Z."/>
            <person name="Xiao L."/>
            <person name="Anderson O.D."/>
            <person name="Ouyang S."/>
            <person name="Liang Y."/>
            <person name="Zimin A.V."/>
            <person name="Pertea G."/>
            <person name="Qi P."/>
            <person name="Bennetzen J.L."/>
            <person name="Dai X."/>
            <person name="Dawson M.W."/>
            <person name="Muller H.G."/>
            <person name="Kugler K."/>
            <person name="Rivarola-Duarte L."/>
            <person name="Spannagl M."/>
            <person name="Mayer K.F.X."/>
            <person name="Lu F.H."/>
            <person name="Bevan M.W."/>
            <person name="Leroy P."/>
            <person name="Li P."/>
            <person name="You F.M."/>
            <person name="Sun Q."/>
            <person name="Liu Z."/>
            <person name="Lyons E."/>
            <person name="Wicker T."/>
            <person name="Salzberg S.L."/>
            <person name="Devos K.M."/>
            <person name="Dvorak J."/>
        </authorList>
    </citation>
    <scope>NUCLEOTIDE SEQUENCE [LARGE SCALE GENOMIC DNA]</scope>
    <source>
        <strain evidence="1">cv. AL8/78</strain>
    </source>
</reference>
<dbReference type="Gramene" id="AET2Gv20512500.1">
    <property type="protein sequence ID" value="AET2Gv20512500.1"/>
    <property type="gene ID" value="AET2Gv20512500"/>
</dbReference>
<accession>A0A453BHQ0</accession>
<organism evidence="1 2">
    <name type="scientific">Aegilops tauschii subsp. strangulata</name>
    <name type="common">Goatgrass</name>
    <dbReference type="NCBI Taxonomy" id="200361"/>
    <lineage>
        <taxon>Eukaryota</taxon>
        <taxon>Viridiplantae</taxon>
        <taxon>Streptophyta</taxon>
        <taxon>Embryophyta</taxon>
        <taxon>Tracheophyta</taxon>
        <taxon>Spermatophyta</taxon>
        <taxon>Magnoliopsida</taxon>
        <taxon>Liliopsida</taxon>
        <taxon>Poales</taxon>
        <taxon>Poaceae</taxon>
        <taxon>BOP clade</taxon>
        <taxon>Pooideae</taxon>
        <taxon>Triticodae</taxon>
        <taxon>Triticeae</taxon>
        <taxon>Triticinae</taxon>
        <taxon>Aegilops</taxon>
    </lineage>
</organism>
<reference evidence="1" key="5">
    <citation type="journal article" date="2021" name="G3 (Bethesda)">
        <title>Aegilops tauschii genome assembly Aet v5.0 features greater sequence contiguity and improved annotation.</title>
        <authorList>
            <person name="Wang L."/>
            <person name="Zhu T."/>
            <person name="Rodriguez J.C."/>
            <person name="Deal K.R."/>
            <person name="Dubcovsky J."/>
            <person name="McGuire P.E."/>
            <person name="Lux T."/>
            <person name="Spannagl M."/>
            <person name="Mayer K.F.X."/>
            <person name="Baldrich P."/>
            <person name="Meyers B.C."/>
            <person name="Huo N."/>
            <person name="Gu Y.Q."/>
            <person name="Zhou H."/>
            <person name="Devos K.M."/>
            <person name="Bennetzen J.L."/>
            <person name="Unver T."/>
            <person name="Budak H."/>
            <person name="Gulick P.J."/>
            <person name="Galiba G."/>
            <person name="Kalapos B."/>
            <person name="Nelson D.R."/>
            <person name="Li P."/>
            <person name="You F.M."/>
            <person name="Luo M.C."/>
            <person name="Dvorak J."/>
        </authorList>
    </citation>
    <scope>NUCLEOTIDE SEQUENCE [LARGE SCALE GENOMIC DNA]</scope>
    <source>
        <strain evidence="1">cv. AL8/78</strain>
    </source>
</reference>
<evidence type="ECO:0000313" key="1">
    <source>
        <dbReference type="EnsemblPlants" id="AET2Gv20512500.1"/>
    </source>
</evidence>
<name>A0A453BHQ0_AEGTS</name>
<protein>
    <submittedName>
        <fullName evidence="1">Uncharacterized protein</fullName>
    </submittedName>
</protein>
<dbReference type="EnsemblPlants" id="AET2Gv20512500.1">
    <property type="protein sequence ID" value="AET2Gv20512500.1"/>
    <property type="gene ID" value="AET2Gv20512500"/>
</dbReference>